<keyword evidence="2 3" id="KW-0040">ANK repeat</keyword>
<feature type="repeat" description="ANK" evidence="3">
    <location>
        <begin position="16"/>
        <end position="48"/>
    </location>
</feature>
<dbReference type="AlphaFoldDB" id="A0A6A6DHL9"/>
<dbReference type="InterPro" id="IPR036770">
    <property type="entry name" value="Ankyrin_rpt-contain_sf"/>
</dbReference>
<evidence type="ECO:0000313" key="4">
    <source>
        <dbReference type="EMBL" id="KAF2178433.1"/>
    </source>
</evidence>
<dbReference type="PROSITE" id="PS50088">
    <property type="entry name" value="ANK_REPEAT"/>
    <property type="match status" value="2"/>
</dbReference>
<evidence type="ECO:0000256" key="1">
    <source>
        <dbReference type="ARBA" id="ARBA00022737"/>
    </source>
</evidence>
<sequence length="134" mass="14540">KLLLDKGADVNAQGGSYGNALHAASERDHEQIVKLLLDKGADVNAQGGTYGNALHAALERGHEQIVKLLLDKGAAVNVQSAFLKTGPGEKKTHIWYCCECGYSQNSYKYDAGCSNCVNHSRCPRCVVQELPIRR</sequence>
<feature type="non-terminal residue" evidence="4">
    <location>
        <position position="1"/>
    </location>
</feature>
<dbReference type="Proteomes" id="UP000800200">
    <property type="component" value="Unassembled WGS sequence"/>
</dbReference>
<keyword evidence="1" id="KW-0677">Repeat</keyword>
<dbReference type="PANTHER" id="PTHR24198">
    <property type="entry name" value="ANKYRIN REPEAT AND PROTEIN KINASE DOMAIN-CONTAINING PROTEIN"/>
    <property type="match status" value="1"/>
</dbReference>
<organism evidence="4 5">
    <name type="scientific">Zopfia rhizophila CBS 207.26</name>
    <dbReference type="NCBI Taxonomy" id="1314779"/>
    <lineage>
        <taxon>Eukaryota</taxon>
        <taxon>Fungi</taxon>
        <taxon>Dikarya</taxon>
        <taxon>Ascomycota</taxon>
        <taxon>Pezizomycotina</taxon>
        <taxon>Dothideomycetes</taxon>
        <taxon>Dothideomycetes incertae sedis</taxon>
        <taxon>Zopfiaceae</taxon>
        <taxon>Zopfia</taxon>
    </lineage>
</organism>
<dbReference type="InterPro" id="IPR002110">
    <property type="entry name" value="Ankyrin_rpt"/>
</dbReference>
<dbReference type="Pfam" id="PF12796">
    <property type="entry name" value="Ank_2"/>
    <property type="match status" value="1"/>
</dbReference>
<dbReference type="PROSITE" id="PS50297">
    <property type="entry name" value="ANK_REP_REGION"/>
    <property type="match status" value="2"/>
</dbReference>
<accession>A0A6A6DHL9</accession>
<gene>
    <name evidence="4" type="ORF">K469DRAFT_599593</name>
</gene>
<dbReference type="SMART" id="SM00248">
    <property type="entry name" value="ANK"/>
    <property type="match status" value="2"/>
</dbReference>
<protein>
    <submittedName>
        <fullName evidence="4">Ankyrin</fullName>
    </submittedName>
</protein>
<dbReference type="EMBL" id="ML994675">
    <property type="protein sequence ID" value="KAF2178433.1"/>
    <property type="molecule type" value="Genomic_DNA"/>
</dbReference>
<keyword evidence="5" id="KW-1185">Reference proteome</keyword>
<reference evidence="4" key="1">
    <citation type="journal article" date="2020" name="Stud. Mycol.">
        <title>101 Dothideomycetes genomes: a test case for predicting lifestyles and emergence of pathogens.</title>
        <authorList>
            <person name="Haridas S."/>
            <person name="Albert R."/>
            <person name="Binder M."/>
            <person name="Bloem J."/>
            <person name="Labutti K."/>
            <person name="Salamov A."/>
            <person name="Andreopoulos B."/>
            <person name="Baker S."/>
            <person name="Barry K."/>
            <person name="Bills G."/>
            <person name="Bluhm B."/>
            <person name="Cannon C."/>
            <person name="Castanera R."/>
            <person name="Culley D."/>
            <person name="Daum C."/>
            <person name="Ezra D."/>
            <person name="Gonzalez J."/>
            <person name="Henrissat B."/>
            <person name="Kuo A."/>
            <person name="Liang C."/>
            <person name="Lipzen A."/>
            <person name="Lutzoni F."/>
            <person name="Magnuson J."/>
            <person name="Mondo S."/>
            <person name="Nolan M."/>
            <person name="Ohm R."/>
            <person name="Pangilinan J."/>
            <person name="Park H.-J."/>
            <person name="Ramirez L."/>
            <person name="Alfaro M."/>
            <person name="Sun H."/>
            <person name="Tritt A."/>
            <person name="Yoshinaga Y."/>
            <person name="Zwiers L.-H."/>
            <person name="Turgeon B."/>
            <person name="Goodwin S."/>
            <person name="Spatafora J."/>
            <person name="Crous P."/>
            <person name="Grigoriev I."/>
        </authorList>
    </citation>
    <scope>NUCLEOTIDE SEQUENCE</scope>
    <source>
        <strain evidence="4">CBS 207.26</strain>
    </source>
</reference>
<dbReference type="OrthoDB" id="4772757at2759"/>
<feature type="repeat" description="ANK" evidence="3">
    <location>
        <begin position="49"/>
        <end position="81"/>
    </location>
</feature>
<dbReference type="PANTHER" id="PTHR24198:SF165">
    <property type="entry name" value="ANKYRIN REPEAT-CONTAINING PROTEIN-RELATED"/>
    <property type="match status" value="1"/>
</dbReference>
<dbReference type="SUPFAM" id="SSF48403">
    <property type="entry name" value="Ankyrin repeat"/>
    <property type="match status" value="1"/>
</dbReference>
<name>A0A6A6DHL9_9PEZI</name>
<evidence type="ECO:0000256" key="3">
    <source>
        <dbReference type="PROSITE-ProRule" id="PRU00023"/>
    </source>
</evidence>
<evidence type="ECO:0000313" key="5">
    <source>
        <dbReference type="Proteomes" id="UP000800200"/>
    </source>
</evidence>
<proteinExistence type="predicted"/>
<evidence type="ECO:0000256" key="2">
    <source>
        <dbReference type="ARBA" id="ARBA00023043"/>
    </source>
</evidence>
<dbReference type="Gene3D" id="1.25.40.20">
    <property type="entry name" value="Ankyrin repeat-containing domain"/>
    <property type="match status" value="1"/>
</dbReference>